<evidence type="ECO:0000313" key="2">
    <source>
        <dbReference type="EMBL" id="KLJ09138.1"/>
    </source>
</evidence>
<evidence type="ECO:0000313" key="3">
    <source>
        <dbReference type="Proteomes" id="UP000053573"/>
    </source>
</evidence>
<comment type="caution">
    <text evidence="2">The sequence shown here is derived from an EMBL/GenBank/DDBJ whole genome shotgun (WGS) entry which is preliminary data.</text>
</comment>
<keyword evidence="3" id="KW-1185">Reference proteome</keyword>
<dbReference type="Proteomes" id="UP000053573">
    <property type="component" value="Unassembled WGS sequence"/>
</dbReference>
<feature type="region of interest" description="Disordered" evidence="1">
    <location>
        <begin position="1"/>
        <end position="21"/>
    </location>
</feature>
<protein>
    <submittedName>
        <fullName evidence="2">Uncharacterized protein</fullName>
    </submittedName>
</protein>
<gene>
    <name evidence="2" type="ORF">EMPG_15436</name>
</gene>
<reference evidence="3" key="1">
    <citation type="journal article" date="2015" name="PLoS Genet.">
        <title>The dynamic genome and transcriptome of the human fungal pathogen Blastomyces and close relative Emmonsia.</title>
        <authorList>
            <person name="Munoz J.F."/>
            <person name="Gauthier G.M."/>
            <person name="Desjardins C.A."/>
            <person name="Gallo J.E."/>
            <person name="Holder J."/>
            <person name="Sullivan T.D."/>
            <person name="Marty A.J."/>
            <person name="Carmen J.C."/>
            <person name="Chen Z."/>
            <person name="Ding L."/>
            <person name="Gujja S."/>
            <person name="Magrini V."/>
            <person name="Misas E."/>
            <person name="Mitreva M."/>
            <person name="Priest M."/>
            <person name="Saif S."/>
            <person name="Whiston E.A."/>
            <person name="Young S."/>
            <person name="Zeng Q."/>
            <person name="Goldman W.E."/>
            <person name="Mardis E.R."/>
            <person name="Taylor J.W."/>
            <person name="McEwen J.G."/>
            <person name="Clay O.K."/>
            <person name="Klein B.S."/>
            <person name="Cuomo C.A."/>
        </authorList>
    </citation>
    <scope>NUCLEOTIDE SEQUENCE [LARGE SCALE GENOMIC DNA]</scope>
    <source>
        <strain evidence="3">UAMH 139</strain>
    </source>
</reference>
<dbReference type="AlphaFoldDB" id="A0A0H1BDD1"/>
<feature type="region of interest" description="Disordered" evidence="1">
    <location>
        <begin position="72"/>
        <end position="91"/>
    </location>
</feature>
<proteinExistence type="predicted"/>
<organism evidence="2 3">
    <name type="scientific">Blastomyces silverae</name>
    <dbReference type="NCBI Taxonomy" id="2060906"/>
    <lineage>
        <taxon>Eukaryota</taxon>
        <taxon>Fungi</taxon>
        <taxon>Dikarya</taxon>
        <taxon>Ascomycota</taxon>
        <taxon>Pezizomycotina</taxon>
        <taxon>Eurotiomycetes</taxon>
        <taxon>Eurotiomycetidae</taxon>
        <taxon>Onygenales</taxon>
        <taxon>Ajellomycetaceae</taxon>
        <taxon>Blastomyces</taxon>
    </lineage>
</organism>
<evidence type="ECO:0000256" key="1">
    <source>
        <dbReference type="SAM" id="MobiDB-lite"/>
    </source>
</evidence>
<accession>A0A0H1BDD1</accession>
<dbReference type="EMBL" id="LDEV01002420">
    <property type="protein sequence ID" value="KLJ09138.1"/>
    <property type="molecule type" value="Genomic_DNA"/>
</dbReference>
<name>A0A0H1BDD1_9EURO</name>
<sequence length="155" mass="16824">MGRAMLVEPGTGNQEPMKMHKNRAGPSLRLIQMEDDNVELPQQIPYLLVGPALGFRARSTNQWIEPNREHLGDLAPQASPTTSGLQPKHSAPAVPLADNLSIYVSCGPETWSAGSCSGAFEPSALPSYCGDVPERQKFYIGNLSPDLRFGPLDPR</sequence>